<organism evidence="1 2">
    <name type="scientific">Labeo rohita</name>
    <name type="common">Indian major carp</name>
    <name type="synonym">Cyprinus rohita</name>
    <dbReference type="NCBI Taxonomy" id="84645"/>
    <lineage>
        <taxon>Eukaryota</taxon>
        <taxon>Metazoa</taxon>
        <taxon>Chordata</taxon>
        <taxon>Craniata</taxon>
        <taxon>Vertebrata</taxon>
        <taxon>Euteleostomi</taxon>
        <taxon>Actinopterygii</taxon>
        <taxon>Neopterygii</taxon>
        <taxon>Teleostei</taxon>
        <taxon>Ostariophysi</taxon>
        <taxon>Cypriniformes</taxon>
        <taxon>Cyprinidae</taxon>
        <taxon>Labeoninae</taxon>
        <taxon>Labeonini</taxon>
        <taxon>Labeo</taxon>
    </lineage>
</organism>
<evidence type="ECO:0000313" key="2">
    <source>
        <dbReference type="Proteomes" id="UP000290572"/>
    </source>
</evidence>
<protein>
    <submittedName>
        <fullName evidence="1">Uncharacterized protein</fullName>
    </submittedName>
</protein>
<accession>A0A498LPY0</accession>
<proteinExistence type="predicted"/>
<reference evidence="1 2" key="1">
    <citation type="submission" date="2018-03" db="EMBL/GenBank/DDBJ databases">
        <title>Draft genome sequence of Rohu Carp (Labeo rohita).</title>
        <authorList>
            <person name="Das P."/>
            <person name="Kushwaha B."/>
            <person name="Joshi C.G."/>
            <person name="Kumar D."/>
            <person name="Nagpure N.S."/>
            <person name="Sahoo L."/>
            <person name="Das S.P."/>
            <person name="Bit A."/>
            <person name="Patnaik S."/>
            <person name="Meher P.K."/>
            <person name="Jayasankar P."/>
            <person name="Koringa P.G."/>
            <person name="Patel N.V."/>
            <person name="Hinsu A.T."/>
            <person name="Kumar R."/>
            <person name="Pandey M."/>
            <person name="Agarwal S."/>
            <person name="Srivastava S."/>
            <person name="Singh M."/>
            <person name="Iquebal M.A."/>
            <person name="Jaiswal S."/>
            <person name="Angadi U.B."/>
            <person name="Kumar N."/>
            <person name="Raza M."/>
            <person name="Shah T.M."/>
            <person name="Rai A."/>
            <person name="Jena J.K."/>
        </authorList>
    </citation>
    <scope>NUCLEOTIDE SEQUENCE [LARGE SCALE GENOMIC DNA]</scope>
    <source>
        <strain evidence="1">DASCIFA01</strain>
        <tissue evidence="1">Testis</tissue>
    </source>
</reference>
<dbReference type="Proteomes" id="UP000290572">
    <property type="component" value="Unassembled WGS sequence"/>
</dbReference>
<gene>
    <name evidence="1" type="ORF">ROHU_030935</name>
</gene>
<keyword evidence="2" id="KW-1185">Reference proteome</keyword>
<sequence>MHFKSRTASGLMDFVVLLRSGSEKRVLTLARFFTTASAIQQRNARVRMRLRRYNSAPIFSFSEAFNLRSGIGLAFPHTLKPY</sequence>
<name>A0A498LPY0_LABRO</name>
<comment type="caution">
    <text evidence="1">The sequence shown here is derived from an EMBL/GenBank/DDBJ whole genome shotgun (WGS) entry which is preliminary data.</text>
</comment>
<evidence type="ECO:0000313" key="1">
    <source>
        <dbReference type="EMBL" id="RXN10141.1"/>
    </source>
</evidence>
<dbReference type="AlphaFoldDB" id="A0A498LPY0"/>
<dbReference type="EMBL" id="QBIY01013217">
    <property type="protein sequence ID" value="RXN10141.1"/>
    <property type="molecule type" value="Genomic_DNA"/>
</dbReference>